<evidence type="ECO:0000256" key="7">
    <source>
        <dbReference type="RuleBase" id="RU000461"/>
    </source>
</evidence>
<evidence type="ECO:0000256" key="5">
    <source>
        <dbReference type="ARBA" id="ARBA00023004"/>
    </source>
</evidence>
<evidence type="ECO:0000313" key="9">
    <source>
        <dbReference type="Proteomes" id="UP001197093"/>
    </source>
</evidence>
<keyword evidence="4 6" id="KW-0479">Metal-binding</keyword>
<dbReference type="Pfam" id="PF00067">
    <property type="entry name" value="p450"/>
    <property type="match status" value="1"/>
</dbReference>
<organism evidence="8 9">
    <name type="scientific">Staphylotrichum longicolle</name>
    <dbReference type="NCBI Taxonomy" id="669026"/>
    <lineage>
        <taxon>Eukaryota</taxon>
        <taxon>Fungi</taxon>
        <taxon>Dikarya</taxon>
        <taxon>Ascomycota</taxon>
        <taxon>Pezizomycotina</taxon>
        <taxon>Sordariomycetes</taxon>
        <taxon>Sordariomycetidae</taxon>
        <taxon>Sordariales</taxon>
        <taxon>Chaetomiaceae</taxon>
        <taxon>Staphylotrichum</taxon>
    </lineage>
</organism>
<dbReference type="InterPro" id="IPR001128">
    <property type="entry name" value="Cyt_P450"/>
</dbReference>
<keyword evidence="3 6" id="KW-0349">Heme</keyword>
<comment type="cofactor">
    <cofactor evidence="1 6">
        <name>heme</name>
        <dbReference type="ChEBI" id="CHEBI:30413"/>
    </cofactor>
</comment>
<dbReference type="AlphaFoldDB" id="A0AAD4HX30"/>
<proteinExistence type="inferred from homology"/>
<feature type="binding site" description="axial binding residue" evidence="6">
    <location>
        <position position="413"/>
    </location>
    <ligand>
        <name>heme</name>
        <dbReference type="ChEBI" id="CHEBI:30413"/>
    </ligand>
    <ligandPart>
        <name>Fe</name>
        <dbReference type="ChEBI" id="CHEBI:18248"/>
    </ligandPart>
</feature>
<dbReference type="InterPro" id="IPR002401">
    <property type="entry name" value="Cyt_P450_E_grp-I"/>
</dbReference>
<dbReference type="Gene3D" id="1.10.630.10">
    <property type="entry name" value="Cytochrome P450"/>
    <property type="match status" value="1"/>
</dbReference>
<dbReference type="InterPro" id="IPR050121">
    <property type="entry name" value="Cytochrome_P450_monoxygenase"/>
</dbReference>
<sequence length="466" mass="52954">MPFPRGIEFQNGVSTLYGLLSKWWARSGRYSFIIKKLHDKYGPVVRIGPNLLDLDLPELVKQIYTTDDRWVKTEFYKNSSSIINGKQTYHIFSTLDPADHARMKRPIAKYFSISHVLDLEPHMNTVIEDLIKHLDKQADPQKPCDLGSWIGFYAWDLITSATFSRRFGYMDAGHDFDGSLAMSDKTADYFGSIGQLPWLDYLLEKNPIVRIGPPNMDNVTRIALESFAARVQGLDPHYDPATPDYLQHFLDTKARHPESVDDGTIMGYLLIRAVFYFCLKHPAEYRRLAAEVRAAGFDAGAPVPYRAARQLPFLDAVVREAMRLHPAVGMVLERYVPAGGLTLPDGRYVPAGTAVGLNPYVVGRNREVWSEDADEFRPSRWLRSDGETETKHKARLQKMNGADLAFGAGARICIGRNIALVEIYKVVATLVNRYDFELQNPDQEWQVAYRWFMAQKGLVTKISLRT</sequence>
<accession>A0AAD4HX30</accession>
<evidence type="ECO:0008006" key="10">
    <source>
        <dbReference type="Google" id="ProtNLM"/>
    </source>
</evidence>
<dbReference type="InterPro" id="IPR036396">
    <property type="entry name" value="Cyt_P450_sf"/>
</dbReference>
<dbReference type="EMBL" id="JAHCVI010000003">
    <property type="protein sequence ID" value="KAG7287552.1"/>
    <property type="molecule type" value="Genomic_DNA"/>
</dbReference>
<dbReference type="CDD" id="cd11060">
    <property type="entry name" value="CYP57A1-like"/>
    <property type="match status" value="1"/>
</dbReference>
<evidence type="ECO:0000256" key="1">
    <source>
        <dbReference type="ARBA" id="ARBA00001971"/>
    </source>
</evidence>
<keyword evidence="5 6" id="KW-0408">Iron</keyword>
<comment type="similarity">
    <text evidence="2 7">Belongs to the cytochrome P450 family.</text>
</comment>
<dbReference type="SUPFAM" id="SSF48264">
    <property type="entry name" value="Cytochrome P450"/>
    <property type="match status" value="1"/>
</dbReference>
<dbReference type="GO" id="GO:0020037">
    <property type="term" value="F:heme binding"/>
    <property type="evidence" value="ECO:0007669"/>
    <property type="project" value="InterPro"/>
</dbReference>
<keyword evidence="7" id="KW-0560">Oxidoreductase</keyword>
<dbReference type="PRINTS" id="PR00463">
    <property type="entry name" value="EP450I"/>
</dbReference>
<evidence type="ECO:0000256" key="3">
    <source>
        <dbReference type="ARBA" id="ARBA00022617"/>
    </source>
</evidence>
<evidence type="ECO:0000256" key="4">
    <source>
        <dbReference type="ARBA" id="ARBA00022723"/>
    </source>
</evidence>
<evidence type="ECO:0000313" key="8">
    <source>
        <dbReference type="EMBL" id="KAG7287552.1"/>
    </source>
</evidence>
<protein>
    <recommendedName>
        <fullName evidence="10">Pisatin demethylase</fullName>
    </recommendedName>
</protein>
<dbReference type="PANTHER" id="PTHR24305:SF232">
    <property type="entry name" value="P450, PUTATIVE (EUROFUNG)-RELATED"/>
    <property type="match status" value="1"/>
</dbReference>
<dbReference type="PROSITE" id="PS00086">
    <property type="entry name" value="CYTOCHROME_P450"/>
    <property type="match status" value="1"/>
</dbReference>
<dbReference type="InterPro" id="IPR017972">
    <property type="entry name" value="Cyt_P450_CS"/>
</dbReference>
<name>A0AAD4HX30_9PEZI</name>
<dbReference type="Proteomes" id="UP001197093">
    <property type="component" value="Unassembled WGS sequence"/>
</dbReference>
<dbReference type="GO" id="GO:0016705">
    <property type="term" value="F:oxidoreductase activity, acting on paired donors, with incorporation or reduction of molecular oxygen"/>
    <property type="evidence" value="ECO:0007669"/>
    <property type="project" value="InterPro"/>
</dbReference>
<dbReference type="PANTHER" id="PTHR24305">
    <property type="entry name" value="CYTOCHROME P450"/>
    <property type="match status" value="1"/>
</dbReference>
<evidence type="ECO:0000256" key="6">
    <source>
        <dbReference type="PIRSR" id="PIRSR602401-1"/>
    </source>
</evidence>
<dbReference type="GO" id="GO:0005506">
    <property type="term" value="F:iron ion binding"/>
    <property type="evidence" value="ECO:0007669"/>
    <property type="project" value="InterPro"/>
</dbReference>
<evidence type="ECO:0000256" key="2">
    <source>
        <dbReference type="ARBA" id="ARBA00010617"/>
    </source>
</evidence>
<keyword evidence="7" id="KW-0503">Monooxygenase</keyword>
<keyword evidence="9" id="KW-1185">Reference proteome</keyword>
<dbReference type="PRINTS" id="PR00385">
    <property type="entry name" value="P450"/>
</dbReference>
<comment type="caution">
    <text evidence="8">The sequence shown here is derived from an EMBL/GenBank/DDBJ whole genome shotgun (WGS) entry which is preliminary data.</text>
</comment>
<gene>
    <name evidence="8" type="ORF">NEMBOFW57_007064</name>
</gene>
<dbReference type="GO" id="GO:0004497">
    <property type="term" value="F:monooxygenase activity"/>
    <property type="evidence" value="ECO:0007669"/>
    <property type="project" value="UniProtKB-KW"/>
</dbReference>
<reference evidence="8" key="1">
    <citation type="submission" date="2023-02" db="EMBL/GenBank/DDBJ databases">
        <authorList>
            <person name="Palmer J.M."/>
        </authorList>
    </citation>
    <scope>NUCLEOTIDE SEQUENCE</scope>
    <source>
        <strain evidence="8">FW57</strain>
    </source>
</reference>